<sequence length="140" mass="15783">MKFIKFLIITIVLLGAAGYAVYYFGTNMASEKLMETVTTELENSGEIENIKKTVESDPELQSFLEEAKAADTEKLPFTTKEEATRVLIKKVGISELNDIRVKVQEGSASKEEILQDIQEKLSDEEILALKVIAYKELYNK</sequence>
<dbReference type="EMBL" id="JBIACJ010000024">
    <property type="protein sequence ID" value="MFE8698934.1"/>
    <property type="molecule type" value="Genomic_DNA"/>
</dbReference>
<keyword evidence="1" id="KW-0472">Membrane</keyword>
<reference evidence="2 3" key="1">
    <citation type="submission" date="2024-08" db="EMBL/GenBank/DDBJ databases">
        <title>Two novel Cytobacillus novel species.</title>
        <authorList>
            <person name="Liu G."/>
        </authorList>
    </citation>
    <scope>NUCLEOTIDE SEQUENCE [LARGE SCALE GENOMIC DNA]</scope>
    <source>
        <strain evidence="2 3">FJAT-53684</strain>
    </source>
</reference>
<accession>A0ABW6K5A4</accession>
<keyword evidence="1" id="KW-1133">Transmembrane helix</keyword>
<proteinExistence type="predicted"/>
<gene>
    <name evidence="2" type="ORF">ACFYKT_21925</name>
</gene>
<name>A0ABW6K5A4_9BACI</name>
<organism evidence="2 3">
    <name type="scientific">Cytobacillus mangrovibacter</name>
    <dbReference type="NCBI Taxonomy" id="3299024"/>
    <lineage>
        <taxon>Bacteria</taxon>
        <taxon>Bacillati</taxon>
        <taxon>Bacillota</taxon>
        <taxon>Bacilli</taxon>
        <taxon>Bacillales</taxon>
        <taxon>Bacillaceae</taxon>
        <taxon>Cytobacillus</taxon>
    </lineage>
</organism>
<protein>
    <recommendedName>
        <fullName evidence="4">Phenylalanyl-tRNA synthetase subunit beta</fullName>
    </recommendedName>
</protein>
<evidence type="ECO:0000313" key="2">
    <source>
        <dbReference type="EMBL" id="MFE8698934.1"/>
    </source>
</evidence>
<evidence type="ECO:0000313" key="3">
    <source>
        <dbReference type="Proteomes" id="UP001601058"/>
    </source>
</evidence>
<keyword evidence="1" id="KW-0812">Transmembrane</keyword>
<feature type="transmembrane region" description="Helical" evidence="1">
    <location>
        <begin position="6"/>
        <end position="25"/>
    </location>
</feature>
<evidence type="ECO:0000256" key="1">
    <source>
        <dbReference type="SAM" id="Phobius"/>
    </source>
</evidence>
<dbReference type="Proteomes" id="UP001601058">
    <property type="component" value="Unassembled WGS sequence"/>
</dbReference>
<dbReference type="RefSeq" id="WP_389224211.1">
    <property type="nucleotide sequence ID" value="NZ_JBIACJ010000024.1"/>
</dbReference>
<keyword evidence="3" id="KW-1185">Reference proteome</keyword>
<comment type="caution">
    <text evidence="2">The sequence shown here is derived from an EMBL/GenBank/DDBJ whole genome shotgun (WGS) entry which is preliminary data.</text>
</comment>
<evidence type="ECO:0008006" key="4">
    <source>
        <dbReference type="Google" id="ProtNLM"/>
    </source>
</evidence>